<evidence type="ECO:0000313" key="3">
    <source>
        <dbReference type="Proteomes" id="UP000708208"/>
    </source>
</evidence>
<feature type="region of interest" description="Disordered" evidence="1">
    <location>
        <begin position="1"/>
        <end position="64"/>
    </location>
</feature>
<keyword evidence="3" id="KW-1185">Reference proteome</keyword>
<feature type="compositionally biased region" description="Basic and acidic residues" evidence="1">
    <location>
        <begin position="17"/>
        <end position="26"/>
    </location>
</feature>
<name>A0A8J2P5F2_9HEXA</name>
<dbReference type="EMBL" id="CAJVCH010134860">
    <property type="protein sequence ID" value="CAG7726392.1"/>
    <property type="molecule type" value="Genomic_DNA"/>
</dbReference>
<feature type="non-terminal residue" evidence="2">
    <location>
        <position position="64"/>
    </location>
</feature>
<evidence type="ECO:0000256" key="1">
    <source>
        <dbReference type="SAM" id="MobiDB-lite"/>
    </source>
</evidence>
<evidence type="ECO:0000313" key="2">
    <source>
        <dbReference type="EMBL" id="CAG7726392.1"/>
    </source>
</evidence>
<feature type="non-terminal residue" evidence="2">
    <location>
        <position position="1"/>
    </location>
</feature>
<dbReference type="AlphaFoldDB" id="A0A8J2P5F2"/>
<sequence>RPLKQQSPRNQRPLKLHLPDHQDQHALLDAQPDQPVAQLDQPDAQPDQPDAQPDQPDAQPDQPD</sequence>
<comment type="caution">
    <text evidence="2">The sequence shown here is derived from an EMBL/GenBank/DDBJ whole genome shotgun (WGS) entry which is preliminary data.</text>
</comment>
<feature type="compositionally biased region" description="Polar residues" evidence="1">
    <location>
        <begin position="1"/>
        <end position="10"/>
    </location>
</feature>
<gene>
    <name evidence="2" type="ORF">AFUS01_LOCUS15307</name>
</gene>
<organism evidence="2 3">
    <name type="scientific">Allacma fusca</name>
    <dbReference type="NCBI Taxonomy" id="39272"/>
    <lineage>
        <taxon>Eukaryota</taxon>
        <taxon>Metazoa</taxon>
        <taxon>Ecdysozoa</taxon>
        <taxon>Arthropoda</taxon>
        <taxon>Hexapoda</taxon>
        <taxon>Collembola</taxon>
        <taxon>Symphypleona</taxon>
        <taxon>Sminthuridae</taxon>
        <taxon>Allacma</taxon>
    </lineage>
</organism>
<proteinExistence type="predicted"/>
<dbReference type="Proteomes" id="UP000708208">
    <property type="component" value="Unassembled WGS sequence"/>
</dbReference>
<accession>A0A8J2P5F2</accession>
<feature type="compositionally biased region" description="Low complexity" evidence="1">
    <location>
        <begin position="29"/>
        <end position="64"/>
    </location>
</feature>
<protein>
    <submittedName>
        <fullName evidence="2">Uncharacterized protein</fullName>
    </submittedName>
</protein>
<reference evidence="2" key="1">
    <citation type="submission" date="2021-06" db="EMBL/GenBank/DDBJ databases">
        <authorList>
            <person name="Hodson N. C."/>
            <person name="Mongue J. A."/>
            <person name="Jaron S. K."/>
        </authorList>
    </citation>
    <scope>NUCLEOTIDE SEQUENCE</scope>
</reference>